<feature type="compositionally biased region" description="Low complexity" evidence="1">
    <location>
        <begin position="132"/>
        <end position="150"/>
    </location>
</feature>
<dbReference type="InParanoid" id="A0A165GN28"/>
<feature type="region of interest" description="Disordered" evidence="1">
    <location>
        <begin position="59"/>
        <end position="151"/>
    </location>
</feature>
<keyword evidence="3" id="KW-1185">Reference proteome</keyword>
<feature type="region of interest" description="Disordered" evidence="1">
    <location>
        <begin position="1"/>
        <end position="39"/>
    </location>
</feature>
<feature type="compositionally biased region" description="Polar residues" evidence="1">
    <location>
        <begin position="1"/>
        <end position="21"/>
    </location>
</feature>
<evidence type="ECO:0000256" key="1">
    <source>
        <dbReference type="SAM" id="MobiDB-lite"/>
    </source>
</evidence>
<proteinExistence type="predicted"/>
<dbReference type="AlphaFoldDB" id="A0A165GN28"/>
<feature type="compositionally biased region" description="Polar residues" evidence="1">
    <location>
        <begin position="88"/>
        <end position="116"/>
    </location>
</feature>
<dbReference type="Proteomes" id="UP000077266">
    <property type="component" value="Unassembled WGS sequence"/>
</dbReference>
<evidence type="ECO:0000313" key="2">
    <source>
        <dbReference type="EMBL" id="KZV90763.1"/>
    </source>
</evidence>
<dbReference type="EMBL" id="KV426041">
    <property type="protein sequence ID" value="KZV90763.1"/>
    <property type="molecule type" value="Genomic_DNA"/>
</dbReference>
<name>A0A165GN28_EXIGL</name>
<organism evidence="2 3">
    <name type="scientific">Exidia glandulosa HHB12029</name>
    <dbReference type="NCBI Taxonomy" id="1314781"/>
    <lineage>
        <taxon>Eukaryota</taxon>
        <taxon>Fungi</taxon>
        <taxon>Dikarya</taxon>
        <taxon>Basidiomycota</taxon>
        <taxon>Agaricomycotina</taxon>
        <taxon>Agaricomycetes</taxon>
        <taxon>Auriculariales</taxon>
        <taxon>Exidiaceae</taxon>
        <taxon>Exidia</taxon>
    </lineage>
</organism>
<evidence type="ECO:0000313" key="3">
    <source>
        <dbReference type="Proteomes" id="UP000077266"/>
    </source>
</evidence>
<sequence>MSNRQYSSQQLNNGGRSSSDGRQPEPYRSPLMDALNPNAAKTGASDYAFRVLRPNGTEAVEFLTPAQQTSRIRGDPRYSGHRQILTPRPSTQQTPNAGQFAQQVQDYSQLGSSSSHGHMPASAPSVSRYGVPASSSSPAPALSAPQSAESNPSDFLFTCASCGDRAWPNKEALAHHRVNAHGGRRCSIPGCTRVYTGRHKDKDMRHHERNDH</sequence>
<accession>A0A165GN28</accession>
<protein>
    <submittedName>
        <fullName evidence="2">Uncharacterized protein</fullName>
    </submittedName>
</protein>
<reference evidence="2 3" key="1">
    <citation type="journal article" date="2016" name="Mol. Biol. Evol.">
        <title>Comparative Genomics of Early-Diverging Mushroom-Forming Fungi Provides Insights into the Origins of Lignocellulose Decay Capabilities.</title>
        <authorList>
            <person name="Nagy L.G."/>
            <person name="Riley R."/>
            <person name="Tritt A."/>
            <person name="Adam C."/>
            <person name="Daum C."/>
            <person name="Floudas D."/>
            <person name="Sun H."/>
            <person name="Yadav J.S."/>
            <person name="Pangilinan J."/>
            <person name="Larsson K.H."/>
            <person name="Matsuura K."/>
            <person name="Barry K."/>
            <person name="Labutti K."/>
            <person name="Kuo R."/>
            <person name="Ohm R.A."/>
            <person name="Bhattacharya S.S."/>
            <person name="Shirouzu T."/>
            <person name="Yoshinaga Y."/>
            <person name="Martin F.M."/>
            <person name="Grigoriev I.V."/>
            <person name="Hibbett D.S."/>
        </authorList>
    </citation>
    <scope>NUCLEOTIDE SEQUENCE [LARGE SCALE GENOMIC DNA]</scope>
    <source>
        <strain evidence="2 3">HHB12029</strain>
    </source>
</reference>
<gene>
    <name evidence="2" type="ORF">EXIGLDRAFT_720079</name>
</gene>